<dbReference type="InterPro" id="IPR002731">
    <property type="entry name" value="ATPase_BadF"/>
</dbReference>
<protein>
    <submittedName>
        <fullName evidence="2">N-acetylglucosamine kinase-like BadF-type ATPase</fullName>
    </submittedName>
</protein>
<keyword evidence="3" id="KW-1185">Reference proteome</keyword>
<dbReference type="PANTHER" id="PTHR43190">
    <property type="entry name" value="N-ACETYL-D-GLUCOSAMINE KINASE"/>
    <property type="match status" value="1"/>
</dbReference>
<proteinExistence type="predicted"/>
<name>A0A7W0CRV6_9ACTN</name>
<organism evidence="2 3">
    <name type="scientific">Nonomuraea soli</name>
    <dbReference type="NCBI Taxonomy" id="1032476"/>
    <lineage>
        <taxon>Bacteria</taxon>
        <taxon>Bacillati</taxon>
        <taxon>Actinomycetota</taxon>
        <taxon>Actinomycetes</taxon>
        <taxon>Streptosporangiales</taxon>
        <taxon>Streptosporangiaceae</taxon>
        <taxon>Nonomuraea</taxon>
    </lineage>
</organism>
<dbReference type="GO" id="GO:0016301">
    <property type="term" value="F:kinase activity"/>
    <property type="evidence" value="ECO:0007669"/>
    <property type="project" value="UniProtKB-KW"/>
</dbReference>
<dbReference type="Pfam" id="PF01869">
    <property type="entry name" value="BcrAD_BadFG"/>
    <property type="match status" value="1"/>
</dbReference>
<dbReference type="SUPFAM" id="SSF53067">
    <property type="entry name" value="Actin-like ATPase domain"/>
    <property type="match status" value="2"/>
</dbReference>
<evidence type="ECO:0000313" key="3">
    <source>
        <dbReference type="Proteomes" id="UP000530928"/>
    </source>
</evidence>
<dbReference type="AlphaFoldDB" id="A0A7W0CRV6"/>
<dbReference type="EMBL" id="JACDUR010000008">
    <property type="protein sequence ID" value="MBA2896194.1"/>
    <property type="molecule type" value="Genomic_DNA"/>
</dbReference>
<dbReference type="Proteomes" id="UP000530928">
    <property type="component" value="Unassembled WGS sequence"/>
</dbReference>
<sequence length="291" mass="29595">MTPPLVAGIDVGGTKTHVRLTAGDLVVHDEVVSSGGWSATPVEPAAAWLARLLPSGARPAALAVGAHGCEEREHCLRLQKALQHRLEPPVLVVNDAELLVPAAGLEQGIALIAGTGAIAVATGGDELLRAGGWGWVLSDDGSASALVREAARAVLARADAGHGPDALGRLLLESTGSPGIAALAHTLSWGDGPEHWGRHAPAVVAAAEAGSADARRVLDQGARALAALVRTLTGRGARGPVVAAGGLVTHVPAYWDSVRRALDDLVPGTRALLLDRPPVEGAVALARRLVP</sequence>
<dbReference type="InterPro" id="IPR052519">
    <property type="entry name" value="Euk-type_GlcNAc_Kinase"/>
</dbReference>
<reference evidence="2 3" key="1">
    <citation type="submission" date="2020-07" db="EMBL/GenBank/DDBJ databases">
        <title>Genomic Encyclopedia of Type Strains, Phase IV (KMG-IV): sequencing the most valuable type-strain genomes for metagenomic binning, comparative biology and taxonomic classification.</title>
        <authorList>
            <person name="Goeker M."/>
        </authorList>
    </citation>
    <scope>NUCLEOTIDE SEQUENCE [LARGE SCALE GENOMIC DNA]</scope>
    <source>
        <strain evidence="2 3">DSM 45533</strain>
    </source>
</reference>
<keyword evidence="2" id="KW-0808">Transferase</keyword>
<accession>A0A7W0CRV6</accession>
<dbReference type="InterPro" id="IPR043129">
    <property type="entry name" value="ATPase_NBD"/>
</dbReference>
<gene>
    <name evidence="2" type="ORF">HNR30_007585</name>
</gene>
<feature type="domain" description="ATPase BadF/BadG/BcrA/BcrD type" evidence="1">
    <location>
        <begin position="8"/>
        <end position="255"/>
    </location>
</feature>
<evidence type="ECO:0000313" key="2">
    <source>
        <dbReference type="EMBL" id="MBA2896194.1"/>
    </source>
</evidence>
<evidence type="ECO:0000259" key="1">
    <source>
        <dbReference type="Pfam" id="PF01869"/>
    </source>
</evidence>
<dbReference type="RefSeq" id="WP_181614902.1">
    <property type="nucleotide sequence ID" value="NZ_BAABAM010000007.1"/>
</dbReference>
<dbReference type="PANTHER" id="PTHR43190:SF3">
    <property type="entry name" value="N-ACETYL-D-GLUCOSAMINE KINASE"/>
    <property type="match status" value="1"/>
</dbReference>
<comment type="caution">
    <text evidence="2">The sequence shown here is derived from an EMBL/GenBank/DDBJ whole genome shotgun (WGS) entry which is preliminary data.</text>
</comment>
<dbReference type="Gene3D" id="3.30.420.40">
    <property type="match status" value="2"/>
</dbReference>
<keyword evidence="2" id="KW-0418">Kinase</keyword>